<proteinExistence type="predicted"/>
<dbReference type="Proteomes" id="UP001159363">
    <property type="component" value="Chromosome 3"/>
</dbReference>
<evidence type="ECO:0000313" key="1">
    <source>
        <dbReference type="EMBL" id="KAJ8889833.1"/>
    </source>
</evidence>
<sequence length="94" mass="10982">MKSLGSITLNYSQLPPSKIHMQDDHERWLTYLLNILYAFCRRQNKALGVSEVPQAGEVKRENIKCVEKAHLNQTQYLSHKYLLEGEEEEARSYT</sequence>
<keyword evidence="2" id="KW-1185">Reference proteome</keyword>
<name>A0ABQ9HZN4_9NEOP</name>
<evidence type="ECO:0000313" key="2">
    <source>
        <dbReference type="Proteomes" id="UP001159363"/>
    </source>
</evidence>
<gene>
    <name evidence="1" type="ORF">PR048_009337</name>
</gene>
<organism evidence="1 2">
    <name type="scientific">Dryococelus australis</name>
    <dbReference type="NCBI Taxonomy" id="614101"/>
    <lineage>
        <taxon>Eukaryota</taxon>
        <taxon>Metazoa</taxon>
        <taxon>Ecdysozoa</taxon>
        <taxon>Arthropoda</taxon>
        <taxon>Hexapoda</taxon>
        <taxon>Insecta</taxon>
        <taxon>Pterygota</taxon>
        <taxon>Neoptera</taxon>
        <taxon>Polyneoptera</taxon>
        <taxon>Phasmatodea</taxon>
        <taxon>Verophasmatodea</taxon>
        <taxon>Anareolatae</taxon>
        <taxon>Phasmatidae</taxon>
        <taxon>Eurycanthinae</taxon>
        <taxon>Dryococelus</taxon>
    </lineage>
</organism>
<reference evidence="1 2" key="1">
    <citation type="submission" date="2023-02" db="EMBL/GenBank/DDBJ databases">
        <title>LHISI_Scaffold_Assembly.</title>
        <authorList>
            <person name="Stuart O.P."/>
            <person name="Cleave R."/>
            <person name="Magrath M.J.L."/>
            <person name="Mikheyev A.S."/>
        </authorList>
    </citation>
    <scope>NUCLEOTIDE SEQUENCE [LARGE SCALE GENOMIC DNA]</scope>
    <source>
        <strain evidence="1">Daus_M_001</strain>
        <tissue evidence="1">Leg muscle</tissue>
    </source>
</reference>
<comment type="caution">
    <text evidence="1">The sequence shown here is derived from an EMBL/GenBank/DDBJ whole genome shotgun (WGS) entry which is preliminary data.</text>
</comment>
<protein>
    <submittedName>
        <fullName evidence="1">Uncharacterized protein</fullName>
    </submittedName>
</protein>
<accession>A0ABQ9HZN4</accession>
<dbReference type="EMBL" id="JARBHB010000003">
    <property type="protein sequence ID" value="KAJ8889833.1"/>
    <property type="molecule type" value="Genomic_DNA"/>
</dbReference>